<dbReference type="SUPFAM" id="SSF53448">
    <property type="entry name" value="Nucleotide-diphospho-sugar transferases"/>
    <property type="match status" value="1"/>
</dbReference>
<dbReference type="Gene3D" id="3.90.550.10">
    <property type="entry name" value="Spore Coat Polysaccharide Biosynthesis Protein SpsA, Chain A"/>
    <property type="match status" value="1"/>
</dbReference>
<reference evidence="2 3" key="1">
    <citation type="submission" date="2018-08" db="EMBL/GenBank/DDBJ databases">
        <title>Pseudooceanicola sediminis CY03 in the family Rhodobacteracea.</title>
        <authorList>
            <person name="Zhang Y.-J."/>
        </authorList>
    </citation>
    <scope>NUCLEOTIDE SEQUENCE [LARGE SCALE GENOMIC DNA]</scope>
    <source>
        <strain evidence="2 3">CY03</strain>
    </source>
</reference>
<keyword evidence="3" id="KW-1185">Reference proteome</keyword>
<dbReference type="AlphaFoldDB" id="A0A399J153"/>
<sequence>MRELSAVPDARADIASLRAAGWQGRCVRDIAPRPAKRPGRRCCRSRRPEEGTSMLILIGVRNGERFLGPQLDSLRTSGVASWTLWASDDGSSDGSLAMIQRFASTLEDGPCSVVTRHGPQQGFAANYLSMLADLPDVPGHVALADQDDIWLPKRLGRAVRMLNRLPSTVPAFVYGRRFDWGPKPGRMRPSRLPRGRACFANALVENVAFGNTLVLNGAAARIARQAAPLANGIYSHDWWLYQLLTGAGAISLMDREPSVLYRQHEGNAIGAQGSLADWTRRKIGVARGLYAERVQAQLNALQSCSAFLTPENQEILSLFISARQAPWPRRVREMRRAGIFRQSLDGTVGFWGAVLLGRI</sequence>
<dbReference type="Pfam" id="PF00535">
    <property type="entry name" value="Glycos_transf_2"/>
    <property type="match status" value="1"/>
</dbReference>
<dbReference type="Proteomes" id="UP000265848">
    <property type="component" value="Unassembled WGS sequence"/>
</dbReference>
<keyword evidence="2" id="KW-0808">Transferase</keyword>
<evidence type="ECO:0000313" key="2">
    <source>
        <dbReference type="EMBL" id="RII37612.1"/>
    </source>
</evidence>
<feature type="domain" description="Glycosyltransferase 2-like" evidence="1">
    <location>
        <begin position="56"/>
        <end position="175"/>
    </location>
</feature>
<accession>A0A399J153</accession>
<evidence type="ECO:0000259" key="1">
    <source>
        <dbReference type="Pfam" id="PF00535"/>
    </source>
</evidence>
<proteinExistence type="predicted"/>
<protein>
    <submittedName>
        <fullName evidence="2">Glycosyltransferase</fullName>
    </submittedName>
</protein>
<gene>
    <name evidence="2" type="ORF">DL237_15870</name>
</gene>
<dbReference type="EMBL" id="QWJJ01000015">
    <property type="protein sequence ID" value="RII37612.1"/>
    <property type="molecule type" value="Genomic_DNA"/>
</dbReference>
<name>A0A399J153_9RHOB</name>
<comment type="caution">
    <text evidence="2">The sequence shown here is derived from an EMBL/GenBank/DDBJ whole genome shotgun (WGS) entry which is preliminary data.</text>
</comment>
<dbReference type="InterPro" id="IPR001173">
    <property type="entry name" value="Glyco_trans_2-like"/>
</dbReference>
<evidence type="ECO:0000313" key="3">
    <source>
        <dbReference type="Proteomes" id="UP000265848"/>
    </source>
</evidence>
<dbReference type="InterPro" id="IPR029044">
    <property type="entry name" value="Nucleotide-diphossugar_trans"/>
</dbReference>
<dbReference type="GO" id="GO:0016740">
    <property type="term" value="F:transferase activity"/>
    <property type="evidence" value="ECO:0007669"/>
    <property type="project" value="UniProtKB-KW"/>
</dbReference>
<organism evidence="2 3">
    <name type="scientific">Pseudooceanicola sediminis</name>
    <dbReference type="NCBI Taxonomy" id="2211117"/>
    <lineage>
        <taxon>Bacteria</taxon>
        <taxon>Pseudomonadati</taxon>
        <taxon>Pseudomonadota</taxon>
        <taxon>Alphaproteobacteria</taxon>
        <taxon>Rhodobacterales</taxon>
        <taxon>Paracoccaceae</taxon>
        <taxon>Pseudooceanicola</taxon>
    </lineage>
</organism>